<dbReference type="EMBL" id="CAXAMM010000314">
    <property type="protein sequence ID" value="CAK8986963.1"/>
    <property type="molecule type" value="Genomic_DNA"/>
</dbReference>
<name>A0ABP0HA72_9DINO</name>
<organism evidence="3 4">
    <name type="scientific">Durusdinium trenchii</name>
    <dbReference type="NCBI Taxonomy" id="1381693"/>
    <lineage>
        <taxon>Eukaryota</taxon>
        <taxon>Sar</taxon>
        <taxon>Alveolata</taxon>
        <taxon>Dinophyceae</taxon>
        <taxon>Suessiales</taxon>
        <taxon>Symbiodiniaceae</taxon>
        <taxon>Durusdinium</taxon>
    </lineage>
</organism>
<sequence length="217" mass="23681">MREASRALERAGIKKVRPVPARSGASPEEAAVLSLPEPGQGVKVEERRHYFQQIEDIQEDSEPRAARATSGAVPQYIGLNLQEHQPFFQQVAEGLALQLDSLALALEPPLPRPGGLQWPTEPLHMTTFFLGGSRAALQACEAAESAWLLEGSEWELHTAHLIYLEGALLVMSLRVPEHLPMDPGCLPHVTLLSRPPFAPLHASEVLAKATEALLDMS</sequence>
<feature type="compositionally biased region" description="Basic and acidic residues" evidence="1">
    <location>
        <begin position="1"/>
        <end position="12"/>
    </location>
</feature>
<protein>
    <submittedName>
        <fullName evidence="3">Uncharacterized protein</fullName>
    </submittedName>
</protein>
<dbReference type="EMBL" id="CAXAMM010000348">
    <property type="protein sequence ID" value="CAK8987115.1"/>
    <property type="molecule type" value="Genomic_DNA"/>
</dbReference>
<accession>A0ABP0HA72</accession>
<evidence type="ECO:0000256" key="1">
    <source>
        <dbReference type="SAM" id="MobiDB-lite"/>
    </source>
</evidence>
<feature type="region of interest" description="Disordered" evidence="1">
    <location>
        <begin position="1"/>
        <end position="39"/>
    </location>
</feature>
<proteinExistence type="predicted"/>
<gene>
    <name evidence="2" type="ORF">SCF082_LOCUS771</name>
    <name evidence="3" type="ORF">SCF082_LOCUS840</name>
</gene>
<evidence type="ECO:0000313" key="4">
    <source>
        <dbReference type="Proteomes" id="UP001642464"/>
    </source>
</evidence>
<evidence type="ECO:0000313" key="2">
    <source>
        <dbReference type="EMBL" id="CAK8986963.1"/>
    </source>
</evidence>
<evidence type="ECO:0000313" key="3">
    <source>
        <dbReference type="EMBL" id="CAK8987115.1"/>
    </source>
</evidence>
<keyword evidence="4" id="KW-1185">Reference proteome</keyword>
<comment type="caution">
    <text evidence="3">The sequence shown here is derived from an EMBL/GenBank/DDBJ whole genome shotgun (WGS) entry which is preliminary data.</text>
</comment>
<dbReference type="Proteomes" id="UP001642464">
    <property type="component" value="Unassembled WGS sequence"/>
</dbReference>
<reference evidence="3 4" key="1">
    <citation type="submission" date="2024-02" db="EMBL/GenBank/DDBJ databases">
        <authorList>
            <person name="Chen Y."/>
            <person name="Shah S."/>
            <person name="Dougan E. K."/>
            <person name="Thang M."/>
            <person name="Chan C."/>
        </authorList>
    </citation>
    <scope>NUCLEOTIDE SEQUENCE [LARGE SCALE GENOMIC DNA]</scope>
</reference>